<dbReference type="Proteomes" id="UP000230605">
    <property type="component" value="Chromosome 5"/>
</dbReference>
<accession>A0A2G5H939</accession>
<reference evidence="3 5" key="2">
    <citation type="submission" date="2023-09" db="EMBL/GenBank/DDBJ databases">
        <title>Complete-Gapless Cercospora beticola genome.</title>
        <authorList>
            <person name="Wyatt N.A."/>
            <person name="Spanner R.E."/>
            <person name="Bolton M.D."/>
        </authorList>
    </citation>
    <scope>NUCLEOTIDE SEQUENCE [LARGE SCALE GENOMIC DNA]</scope>
    <source>
        <strain evidence="3">Cb09-40</strain>
    </source>
</reference>
<proteinExistence type="predicted"/>
<evidence type="ECO:0000259" key="1">
    <source>
        <dbReference type="Pfam" id="PF06985"/>
    </source>
</evidence>
<evidence type="ECO:0000313" key="2">
    <source>
        <dbReference type="EMBL" id="PIA89049.1"/>
    </source>
</evidence>
<protein>
    <submittedName>
        <fullName evidence="2">Heterokaryon incompatibility protein 6, OR allele</fullName>
    </submittedName>
</protein>
<dbReference type="EMBL" id="CP134188">
    <property type="protein sequence ID" value="WPB02689.1"/>
    <property type="molecule type" value="Genomic_DNA"/>
</dbReference>
<evidence type="ECO:0000313" key="3">
    <source>
        <dbReference type="EMBL" id="WPB02689.1"/>
    </source>
</evidence>
<dbReference type="AlphaFoldDB" id="A0A2G5H939"/>
<dbReference type="Proteomes" id="UP001302367">
    <property type="component" value="Chromosome 5"/>
</dbReference>
<organism evidence="2 4">
    <name type="scientific">Cercospora beticola</name>
    <name type="common">Sugarbeet leaf spot fungus</name>
    <dbReference type="NCBI Taxonomy" id="122368"/>
    <lineage>
        <taxon>Eukaryota</taxon>
        <taxon>Fungi</taxon>
        <taxon>Dikarya</taxon>
        <taxon>Ascomycota</taxon>
        <taxon>Pezizomycotina</taxon>
        <taxon>Dothideomycetes</taxon>
        <taxon>Dothideomycetidae</taxon>
        <taxon>Mycosphaerellales</taxon>
        <taxon>Mycosphaerellaceae</taxon>
        <taxon>Cercospora</taxon>
    </lineage>
</organism>
<dbReference type="OrthoDB" id="3650304at2759"/>
<feature type="domain" description="Heterokaryon incompatibility" evidence="1">
    <location>
        <begin position="52"/>
        <end position="231"/>
    </location>
</feature>
<evidence type="ECO:0000313" key="5">
    <source>
        <dbReference type="Proteomes" id="UP001302367"/>
    </source>
</evidence>
<dbReference type="PANTHER" id="PTHR24148">
    <property type="entry name" value="ANKYRIN REPEAT DOMAIN-CONTAINING PROTEIN 39 HOMOLOG-RELATED"/>
    <property type="match status" value="1"/>
</dbReference>
<dbReference type="EMBL" id="LKMD01000108">
    <property type="protein sequence ID" value="PIA89049.1"/>
    <property type="molecule type" value="Genomic_DNA"/>
</dbReference>
<sequence>MDLTRRPPSAWKPPPLRDSSSQIRLLWIHAGHEEDEIRCTVSVWDLEDAPEYRAISYAWGSPDVEAFVNITSMTLFSRGYGFELVDCTRVKVRENARYALWQARLHYPDSYLWIDSICIDQSNLTEKAAQVAIMAEIYRTAETVLACIGPADASSNAIYELYQHLDLHLDEIDSHDAFDHRALVRGPFWSQFEHPGQWDMLDGSELGRKMAEHWDNFSTRAYWSRLWIIQELHSARYNDRIEILCGDLTAIWDQLAKIASLFDEWGLIDSWYKGHKLFIREIDIMKSVYRRDAATARGHLEYFWDNLSHFSCEDPRDRVYGVLGIFPWNLAGIEKPLPDYEISCFDLALHLLSHTQVLSLGDTDGIVAALALDKLDIADLIQQFKASVTVTQPANSGSILYETSVTAACLIQQDCEGQLFVALDYIGTELDPAGEEEHLYAGCRRRFNSTNSLHDREHQPVQLLTENRLSVIAWHEATPGDILIRLGCCFIIIRPTERSTKFQVVGRVTCLYSSLTPISNKVKSWSCDCCPGARNVEARPNLRASFTGLSRAEALMLDIIKDTASNNALG</sequence>
<name>A0A2G5H939_CERBT</name>
<dbReference type="InterPro" id="IPR010730">
    <property type="entry name" value="HET"/>
</dbReference>
<keyword evidence="5" id="KW-1185">Reference proteome</keyword>
<evidence type="ECO:0000313" key="4">
    <source>
        <dbReference type="Proteomes" id="UP000230605"/>
    </source>
</evidence>
<dbReference type="Pfam" id="PF06985">
    <property type="entry name" value="HET"/>
    <property type="match status" value="1"/>
</dbReference>
<dbReference type="InterPro" id="IPR052895">
    <property type="entry name" value="HetReg/Transcr_Mod"/>
</dbReference>
<reference evidence="2 4" key="1">
    <citation type="submission" date="2015-10" db="EMBL/GenBank/DDBJ databases">
        <title>The cercosporin biosynthetic gene cluster was horizontally transferred to several fungal lineages and shown to be expanded in Cercospora beticola based on microsynteny with recipient genomes.</title>
        <authorList>
            <person name="De Jonge R."/>
            <person name="Ebert M.K."/>
            <person name="Suttle J.C."/>
            <person name="Jurick Ii W.M."/>
            <person name="Secor G.A."/>
            <person name="Thomma B.P."/>
            <person name="Van De Peer Y."/>
            <person name="Bolton M.D."/>
        </authorList>
    </citation>
    <scope>NUCLEOTIDE SEQUENCE [LARGE SCALE GENOMIC DNA]</scope>
    <source>
        <strain evidence="2 4">09-40</strain>
    </source>
</reference>
<gene>
    <name evidence="2" type="ORF">CB0940_06776</name>
    <name evidence="3" type="ORF">RHO25_007325</name>
</gene>
<dbReference type="PANTHER" id="PTHR24148:SF73">
    <property type="entry name" value="HET DOMAIN PROTEIN (AFU_ORTHOLOGUE AFUA_8G01020)"/>
    <property type="match status" value="1"/>
</dbReference>